<evidence type="ECO:0000256" key="5">
    <source>
        <dbReference type="ARBA" id="ARBA00022989"/>
    </source>
</evidence>
<feature type="transmembrane region" description="Helical" evidence="7">
    <location>
        <begin position="185"/>
        <end position="206"/>
    </location>
</feature>
<keyword evidence="3 8" id="KW-0808">Transferase</keyword>
<dbReference type="PANTHER" id="PTHR43867:SF2">
    <property type="entry name" value="CELLULOSE SYNTHASE CATALYTIC SUBUNIT A [UDP-FORMING]"/>
    <property type="match status" value="1"/>
</dbReference>
<evidence type="ECO:0000256" key="1">
    <source>
        <dbReference type="ARBA" id="ARBA00004141"/>
    </source>
</evidence>
<name>A3SQL9_ROSNI</name>
<dbReference type="RefSeq" id="WP_009813991.1">
    <property type="nucleotide sequence ID" value="NZ_CH724156.1"/>
</dbReference>
<dbReference type="GO" id="GO:0016757">
    <property type="term" value="F:glycosyltransferase activity"/>
    <property type="evidence" value="ECO:0007669"/>
    <property type="project" value="UniProtKB-KW"/>
</dbReference>
<reference evidence="8 9" key="1">
    <citation type="submission" date="2005-12" db="EMBL/GenBank/DDBJ databases">
        <authorList>
            <person name="Moran M.A."/>
            <person name="Ferriera S."/>
            <person name="Johnson J."/>
            <person name="Kravitz S."/>
            <person name="Halpern A."/>
            <person name="Remington K."/>
            <person name="Beeson K."/>
            <person name="Tran B."/>
            <person name="Rogers Y.-H."/>
            <person name="Friedman R."/>
            <person name="Venter J.C."/>
        </authorList>
    </citation>
    <scope>NUCLEOTIDE SEQUENCE [LARGE SCALE GENOMIC DNA]</scope>
    <source>
        <strain evidence="9">ATCC BAA-591 / DSM 15170 / ISM</strain>
    </source>
</reference>
<evidence type="ECO:0000256" key="6">
    <source>
        <dbReference type="ARBA" id="ARBA00023136"/>
    </source>
</evidence>
<evidence type="ECO:0000313" key="9">
    <source>
        <dbReference type="Proteomes" id="UP000005954"/>
    </source>
</evidence>
<dbReference type="InterPro" id="IPR037257">
    <property type="entry name" value="T2SS_E_N_sf"/>
</dbReference>
<keyword evidence="6 7" id="KW-0472">Membrane</keyword>
<dbReference type="HOGENOM" id="CLU_020629_0_0_5"/>
<dbReference type="Gene3D" id="3.90.550.10">
    <property type="entry name" value="Spore Coat Polysaccharide Biosynthesis Protein SpsA, Chain A"/>
    <property type="match status" value="1"/>
</dbReference>
<dbReference type="PANTHER" id="PTHR43867">
    <property type="entry name" value="CELLULOSE SYNTHASE CATALYTIC SUBUNIT A [UDP-FORMING]"/>
    <property type="match status" value="1"/>
</dbReference>
<evidence type="ECO:0000256" key="4">
    <source>
        <dbReference type="ARBA" id="ARBA00022692"/>
    </source>
</evidence>
<keyword evidence="4 7" id="KW-0812">Transmembrane</keyword>
<dbReference type="GO" id="GO:0016020">
    <property type="term" value="C:membrane"/>
    <property type="evidence" value="ECO:0007669"/>
    <property type="project" value="UniProtKB-SubCell"/>
</dbReference>
<feature type="transmembrane region" description="Helical" evidence="7">
    <location>
        <begin position="521"/>
        <end position="540"/>
    </location>
</feature>
<evidence type="ECO:0000256" key="7">
    <source>
        <dbReference type="SAM" id="Phobius"/>
    </source>
</evidence>
<evidence type="ECO:0000313" key="8">
    <source>
        <dbReference type="EMBL" id="EAP75428.1"/>
    </source>
</evidence>
<dbReference type="InterPro" id="IPR050321">
    <property type="entry name" value="Glycosyltr_2/OpgH_subfam"/>
</dbReference>
<accession>A3SQL9</accession>
<dbReference type="CDD" id="cd06427">
    <property type="entry name" value="CESA_like_2"/>
    <property type="match status" value="1"/>
</dbReference>
<keyword evidence="5 7" id="KW-1133">Transmembrane helix</keyword>
<dbReference type="Pfam" id="PF13641">
    <property type="entry name" value="Glyco_tranf_2_3"/>
    <property type="match status" value="1"/>
</dbReference>
<dbReference type="AlphaFoldDB" id="A3SQL9"/>
<sequence>MVEAGLISQNDAYLAQLVEDHCDSSLEHILQAEGLVTKDDILSTHARLSGTVPLDPSQPLQGAPMDHGIDPRQLLKYRVAPVIGPRGDTCLAMGSPALGARLTGKLPASLLALPPAMAPEPAIQEAVAREHRATLTDLARARVPEMESCRSWSADPTRRLVSVVSVLLAILLLTIAFPTPVLALFVGWAAFTLIVAATLRIAAFVAHMTRPPARLALPPPGAATRLPKVSVLVPLFRETEIAHALVTRLSRLTYPKSLLEVILILEEEDDTTRKTLAEIDLPPWMRAVIVPDGQPRTKPRAMNYALDFCHGDIIGIFDAEDAPDPDQITMVARRFQTAPPEVACLQGILDYYNPKQNWLSRCFTIEYATWFRVMLPGLTRLGLAIPLGGTTLYFRRDALEELGGWDAHNVTEDADLGFRLARHGYRTEMISTVTGEEANFRLWPWVKQRSRWLKGYMTTYLVHMRRPRLLHQQLGPRKFWGFQAHFLTALSQFLLAPFLWTFWLVLFGLPHPIEAHLPREILVALGKLFFAVEVISILIYTSAVSGPFHRHLTPWTPLMHFYTPLGTIAAYKALYEMVFKPFYWDKTQHGLTEFGPAGPALGSKGAVNLTGIQFEARHKRL</sequence>
<comment type="caution">
    <text evidence="8">The sequence shown here is derived from an EMBL/GenBank/DDBJ whole genome shotgun (WGS) entry which is preliminary data.</text>
</comment>
<feature type="transmembrane region" description="Helical" evidence="7">
    <location>
        <begin position="486"/>
        <end position="509"/>
    </location>
</feature>
<organism evidence="8 9">
    <name type="scientific">Roseovarius nubinhibens (strain ATCC BAA-591 / DSM 15170 / ISM)</name>
    <dbReference type="NCBI Taxonomy" id="89187"/>
    <lineage>
        <taxon>Bacteria</taxon>
        <taxon>Pseudomonadati</taxon>
        <taxon>Pseudomonadota</taxon>
        <taxon>Alphaproteobacteria</taxon>
        <taxon>Rhodobacterales</taxon>
        <taxon>Roseobacteraceae</taxon>
        <taxon>Roseovarius</taxon>
    </lineage>
</organism>
<dbReference type="EMBL" id="AALY01000003">
    <property type="protein sequence ID" value="EAP75428.1"/>
    <property type="molecule type" value="Genomic_DNA"/>
</dbReference>
<dbReference type="Proteomes" id="UP000005954">
    <property type="component" value="Unassembled WGS sequence"/>
</dbReference>
<protein>
    <submittedName>
        <fullName evidence="8">Glycosyl transferase, group 2 family protein</fullName>
    </submittedName>
</protein>
<proteinExistence type="predicted"/>
<dbReference type="InterPro" id="IPR029044">
    <property type="entry name" value="Nucleotide-diphossugar_trans"/>
</dbReference>
<keyword evidence="9" id="KW-1185">Reference proteome</keyword>
<dbReference type="STRING" id="89187.ISM_09906"/>
<dbReference type="SUPFAM" id="SSF53448">
    <property type="entry name" value="Nucleotide-diphospho-sugar transferases"/>
    <property type="match status" value="1"/>
</dbReference>
<feature type="transmembrane region" description="Helical" evidence="7">
    <location>
        <begin position="160"/>
        <end position="179"/>
    </location>
</feature>
<comment type="subcellular location">
    <subcellularLocation>
        <location evidence="1">Membrane</location>
        <topology evidence="1">Multi-pass membrane protein</topology>
    </subcellularLocation>
</comment>
<dbReference type="SUPFAM" id="SSF160246">
    <property type="entry name" value="EspE N-terminal domain-like"/>
    <property type="match status" value="1"/>
</dbReference>
<dbReference type="eggNOG" id="COG1215">
    <property type="taxonomic scope" value="Bacteria"/>
</dbReference>
<keyword evidence="2" id="KW-0328">Glycosyltransferase</keyword>
<evidence type="ECO:0000256" key="3">
    <source>
        <dbReference type="ARBA" id="ARBA00022679"/>
    </source>
</evidence>
<gene>
    <name evidence="8" type="ORF">ISM_09906</name>
</gene>
<evidence type="ECO:0000256" key="2">
    <source>
        <dbReference type="ARBA" id="ARBA00022676"/>
    </source>
</evidence>